<evidence type="ECO:0000256" key="9">
    <source>
        <dbReference type="ARBA" id="ARBA00031538"/>
    </source>
</evidence>
<evidence type="ECO:0000256" key="12">
    <source>
        <dbReference type="RuleBase" id="RU003945"/>
    </source>
</evidence>
<evidence type="ECO:0000256" key="6">
    <source>
        <dbReference type="ARBA" id="ARBA00023136"/>
    </source>
</evidence>
<dbReference type="EMBL" id="JAFEUO010000002">
    <property type="protein sequence ID" value="MBM7082775.1"/>
    <property type="molecule type" value="Genomic_DNA"/>
</dbReference>
<feature type="transmembrane region" description="Helical" evidence="13">
    <location>
        <begin position="195"/>
        <end position="216"/>
    </location>
</feature>
<evidence type="ECO:0000256" key="4">
    <source>
        <dbReference type="ARBA" id="ARBA00022692"/>
    </source>
</evidence>
<keyword evidence="4 12" id="KW-0812">Transmembrane</keyword>
<evidence type="ECO:0000313" key="15">
    <source>
        <dbReference type="EMBL" id="MBM7082775.1"/>
    </source>
</evidence>
<comment type="caution">
    <text evidence="15">The sequence shown here is derived from an EMBL/GenBank/DDBJ whole genome shotgun (WGS) entry which is preliminary data.</text>
</comment>
<evidence type="ECO:0000256" key="7">
    <source>
        <dbReference type="ARBA" id="ARBA00025034"/>
    </source>
</evidence>
<comment type="similarity">
    <text evidence="2">Belongs to the OXA1/ALB3/YidC family. Type 1 subfamily.</text>
</comment>
<proteinExistence type="inferred from homology"/>
<evidence type="ECO:0000256" key="1">
    <source>
        <dbReference type="ARBA" id="ARBA00004141"/>
    </source>
</evidence>
<evidence type="ECO:0000256" key="5">
    <source>
        <dbReference type="ARBA" id="ARBA00022989"/>
    </source>
</evidence>
<comment type="subunit">
    <text evidence="8">Interacts with the Sec translocase complex via SecD. Specifically interacts with transmembrane segments of nascent integral membrane proteins during membrane integration.</text>
</comment>
<dbReference type="Proteomes" id="UP000809587">
    <property type="component" value="Unassembled WGS sequence"/>
</dbReference>
<comment type="subcellular location">
    <subcellularLocation>
        <location evidence="1 12">Membrane</location>
        <topology evidence="1 12">Multi-pass membrane protein</topology>
    </subcellularLocation>
</comment>
<feature type="transmembrane region" description="Helical" evidence="13">
    <location>
        <begin position="28"/>
        <end position="49"/>
    </location>
</feature>
<accession>A0ABS2J878</accession>
<evidence type="ECO:0000256" key="13">
    <source>
        <dbReference type="SAM" id="Phobius"/>
    </source>
</evidence>
<protein>
    <recommendedName>
        <fullName evidence="3">Membrane protein insertase YidC</fullName>
    </recommendedName>
    <alternativeName>
        <fullName evidence="11">Foldase YidC</fullName>
    </alternativeName>
    <alternativeName>
        <fullName evidence="10">Membrane integrase YidC</fullName>
    </alternativeName>
    <alternativeName>
        <fullName evidence="9">Membrane protein YidC</fullName>
    </alternativeName>
</protein>
<dbReference type="PANTHER" id="PTHR12428:SF65">
    <property type="entry name" value="CYTOCHROME C OXIDASE ASSEMBLY PROTEIN COX18, MITOCHONDRIAL"/>
    <property type="match status" value="1"/>
</dbReference>
<evidence type="ECO:0000256" key="10">
    <source>
        <dbReference type="ARBA" id="ARBA00033245"/>
    </source>
</evidence>
<reference evidence="15 16" key="1">
    <citation type="submission" date="2021-02" db="EMBL/GenBank/DDBJ databases">
        <authorList>
            <person name="Lee D.-H."/>
        </authorList>
    </citation>
    <scope>NUCLEOTIDE SEQUENCE [LARGE SCALE GENOMIC DNA]</scope>
    <source>
        <strain evidence="15 16">MMS20-R2-29</strain>
    </source>
</reference>
<evidence type="ECO:0000256" key="3">
    <source>
        <dbReference type="ARBA" id="ARBA00015325"/>
    </source>
</evidence>
<keyword evidence="5 13" id="KW-1133">Transmembrane helix</keyword>
<dbReference type="RefSeq" id="WP_204957968.1">
    <property type="nucleotide sequence ID" value="NZ_JAFEUO010000002.1"/>
</dbReference>
<feature type="domain" description="Membrane insertase YidC/Oxa/ALB C-terminal" evidence="14">
    <location>
        <begin position="36"/>
        <end position="230"/>
    </location>
</feature>
<comment type="function">
    <text evidence="7">Required for the insertion and/or proper folding and/or complex formation of integral membrane proteins into the membrane. Involved in integration of membrane proteins that insert both dependently and independently of the Sec translocase complex, as well as at least some lipoproteins. Aids folding of multispanning membrane proteins.</text>
</comment>
<dbReference type="Pfam" id="PF02096">
    <property type="entry name" value="60KD_IMP"/>
    <property type="match status" value="1"/>
</dbReference>
<keyword evidence="16" id="KW-1185">Reference proteome</keyword>
<sequence length="243" mass="24949">MLAFSPVHDAAAAAGSAVGWLAGLLTPLAGGAATAAAIVLFTIAVRLLISPLTVAQVRAERRRAALAPQLRQLRQRYAGDPATLQAELFALYRAAGASPVAGCLPALLQAPFFLVMYRLFGTGDGAVGLLDARLAGVPLGWHLGDGLTPSVLLVFGVLLAALAGLATVLSRRAAASAAVPADQPGAALLARVLPLLPYGTVLLALVVPLAAVLYLVTTTGWTVAEHVLLRRPQPVPVDAIDER</sequence>
<keyword evidence="6 13" id="KW-0472">Membrane</keyword>
<dbReference type="InterPro" id="IPR001708">
    <property type="entry name" value="YidC/ALB3/OXA1/COX18"/>
</dbReference>
<feature type="transmembrane region" description="Helical" evidence="13">
    <location>
        <begin position="100"/>
        <end position="120"/>
    </location>
</feature>
<evidence type="ECO:0000256" key="8">
    <source>
        <dbReference type="ARBA" id="ARBA00026028"/>
    </source>
</evidence>
<dbReference type="InterPro" id="IPR028055">
    <property type="entry name" value="YidC/Oxa/ALB_C"/>
</dbReference>
<evidence type="ECO:0000313" key="16">
    <source>
        <dbReference type="Proteomes" id="UP000809587"/>
    </source>
</evidence>
<feature type="transmembrane region" description="Helical" evidence="13">
    <location>
        <begin position="147"/>
        <end position="169"/>
    </location>
</feature>
<gene>
    <name evidence="15" type="primary">yidC</name>
    <name evidence="15" type="ORF">JQN84_09535</name>
</gene>
<dbReference type="PANTHER" id="PTHR12428">
    <property type="entry name" value="OXA1"/>
    <property type="match status" value="1"/>
</dbReference>
<evidence type="ECO:0000256" key="2">
    <source>
        <dbReference type="ARBA" id="ARBA00010527"/>
    </source>
</evidence>
<evidence type="ECO:0000259" key="14">
    <source>
        <dbReference type="Pfam" id="PF02096"/>
    </source>
</evidence>
<evidence type="ECO:0000256" key="11">
    <source>
        <dbReference type="ARBA" id="ARBA00033342"/>
    </source>
</evidence>
<dbReference type="NCBIfam" id="TIGR03592">
    <property type="entry name" value="yidC_oxa1_cterm"/>
    <property type="match status" value="1"/>
</dbReference>
<organism evidence="15 16">
    <name type="scientific">Micromonospora humidisoli</name>
    <dbReference type="NCBI Taxonomy" id="2807622"/>
    <lineage>
        <taxon>Bacteria</taxon>
        <taxon>Bacillati</taxon>
        <taxon>Actinomycetota</taxon>
        <taxon>Actinomycetes</taxon>
        <taxon>Micromonosporales</taxon>
        <taxon>Micromonosporaceae</taxon>
        <taxon>Micromonospora</taxon>
    </lineage>
</organism>
<name>A0ABS2J878_9ACTN</name>